<keyword evidence="7" id="KW-1278">Translocase</keyword>
<keyword evidence="4 10" id="KW-0479">Metal-binding</keyword>
<dbReference type="SUPFAM" id="SSF81653">
    <property type="entry name" value="Calcium ATPase, transduction domain A"/>
    <property type="match status" value="1"/>
</dbReference>
<dbReference type="InterPro" id="IPR044492">
    <property type="entry name" value="P_typ_ATPase_HD_dom"/>
</dbReference>
<feature type="transmembrane region" description="Helical" evidence="10">
    <location>
        <begin position="130"/>
        <end position="148"/>
    </location>
</feature>
<keyword evidence="3 10" id="KW-0812">Transmembrane</keyword>
<keyword evidence="10" id="KW-1003">Cell membrane</keyword>
<dbReference type="SUPFAM" id="SSF81665">
    <property type="entry name" value="Calcium ATPase, transmembrane domain M"/>
    <property type="match status" value="1"/>
</dbReference>
<dbReference type="InterPro" id="IPR027256">
    <property type="entry name" value="P-typ_ATPase_IB"/>
</dbReference>
<evidence type="ECO:0000256" key="2">
    <source>
        <dbReference type="ARBA" id="ARBA00006024"/>
    </source>
</evidence>
<feature type="transmembrane region" description="Helical" evidence="10">
    <location>
        <begin position="723"/>
        <end position="741"/>
    </location>
</feature>
<evidence type="ECO:0000256" key="5">
    <source>
        <dbReference type="ARBA" id="ARBA00022741"/>
    </source>
</evidence>
<feature type="transmembrane region" description="Helical" evidence="10">
    <location>
        <begin position="168"/>
        <end position="185"/>
    </location>
</feature>
<keyword evidence="8 10" id="KW-1133">Transmembrane helix</keyword>
<dbReference type="SUPFAM" id="SSF55008">
    <property type="entry name" value="HMA, heavy metal-associated domain"/>
    <property type="match status" value="1"/>
</dbReference>
<feature type="transmembrane region" description="Helical" evidence="10">
    <location>
        <begin position="359"/>
        <end position="380"/>
    </location>
</feature>
<sequence length="780" mass="81190">MTTAPEIDLSSTHTRRLELEVAGMTCGACATRVERKLGKVDGVRASVNYATRIATVDADESVSVDELCAVVDRAGYAAAPRAETVTSDSDPDRDHARSIFRRLVVAVVLFVPLADLSIMFSVVPDTRITGWQWILVALALPILTWSAWPFYRVAARNLRHGTSSMETLISLGILAAAGWSLYTMFGTDGDDASRGVWQSIVHSDSIYLEVAAGVTVFVLAGRYFEARAKSNAGGALRALAALSAKDVSILLTDGSEMRIPVGELNEQQKFVVRPGETIATDGLVVSGTAGVDMSAMTGESRPVDVEAGSTVVGGTVALNGRLVVEAAAVGPDTKFAAMIRLVEEAQSGKATAQRLADRLSAVFVPCVVVLAALTLAGWVLSGAGLESGISAALAVLIIACPCALGLATPTALMVASGRGAQLGIFLKGHQALDASRQIDTVVFDKTGTVTNGELSVVEVTLLDGWDRDEVMGAVAALERASEHAVGQAIAASVSADTESDEAVEDFTAETGHGVHGLVGARSVAVGAPRWISAGHTVHANLARARRRGEEAGHTVVYARVGSDVCAAISVADTVKDDAAEAITELHRRGMRTMLVTGDNASAAGAVAERVGITEVVAEVLPEGKVDLIDELRAQGATVAMVGDGINDGPALATADLGLAIGRGTDVAIGAADIILVRHALMTVPEALGLARATRRTIRTNMVWAFGYNVAAIPIAAAGLLNPLIAGAAMAFSSFFVVSNSLRIRQFAKRPDTLRRDLYADTGTDGSVYDPSDEMSSASRA</sequence>
<protein>
    <submittedName>
        <fullName evidence="12">Cation-transporting P-type ATPase A</fullName>
    </submittedName>
</protein>
<dbReference type="InterPro" id="IPR036412">
    <property type="entry name" value="HAD-like_sf"/>
</dbReference>
<evidence type="ECO:0000256" key="10">
    <source>
        <dbReference type="RuleBase" id="RU362081"/>
    </source>
</evidence>
<dbReference type="NCBIfam" id="TIGR01511">
    <property type="entry name" value="ATPase-IB1_Cu"/>
    <property type="match status" value="1"/>
</dbReference>
<evidence type="ECO:0000313" key="13">
    <source>
        <dbReference type="Proteomes" id="UP000632454"/>
    </source>
</evidence>
<dbReference type="PROSITE" id="PS50846">
    <property type="entry name" value="HMA_2"/>
    <property type="match status" value="1"/>
</dbReference>
<dbReference type="InterPro" id="IPR008250">
    <property type="entry name" value="ATPase_P-typ_transduc_dom_A_sf"/>
</dbReference>
<dbReference type="InterPro" id="IPR006121">
    <property type="entry name" value="HMA_dom"/>
</dbReference>
<dbReference type="InterPro" id="IPR018303">
    <property type="entry name" value="ATPase_P-typ_P_site"/>
</dbReference>
<dbReference type="NCBIfam" id="TIGR01494">
    <property type="entry name" value="ATPase_P-type"/>
    <property type="match status" value="1"/>
</dbReference>
<dbReference type="PROSITE" id="PS00154">
    <property type="entry name" value="ATPASE_E1_E2"/>
    <property type="match status" value="1"/>
</dbReference>
<dbReference type="RefSeq" id="WP_188488547.1">
    <property type="nucleotide sequence ID" value="NZ_BMCS01000001.1"/>
</dbReference>
<dbReference type="Proteomes" id="UP000632454">
    <property type="component" value="Unassembled WGS sequence"/>
</dbReference>
<evidence type="ECO:0000259" key="11">
    <source>
        <dbReference type="PROSITE" id="PS50846"/>
    </source>
</evidence>
<evidence type="ECO:0000313" key="12">
    <source>
        <dbReference type="EMBL" id="GGF20947.1"/>
    </source>
</evidence>
<dbReference type="SFLD" id="SFLDG00002">
    <property type="entry name" value="C1.7:_P-type_atpase_like"/>
    <property type="match status" value="1"/>
</dbReference>
<feature type="transmembrane region" description="Helical" evidence="10">
    <location>
        <begin position="103"/>
        <end position="124"/>
    </location>
</feature>
<dbReference type="PRINTS" id="PR00940">
    <property type="entry name" value="CATPATPASEA"/>
</dbReference>
<dbReference type="Pfam" id="PF00122">
    <property type="entry name" value="E1-E2_ATPase"/>
    <property type="match status" value="1"/>
</dbReference>
<organism evidence="12 13">
    <name type="scientific">Williamsia phyllosphaerae</name>
    <dbReference type="NCBI Taxonomy" id="885042"/>
    <lineage>
        <taxon>Bacteria</taxon>
        <taxon>Bacillati</taxon>
        <taxon>Actinomycetota</taxon>
        <taxon>Actinomycetes</taxon>
        <taxon>Mycobacteriales</taxon>
        <taxon>Nocardiaceae</taxon>
        <taxon>Williamsia</taxon>
    </lineage>
</organism>
<dbReference type="Gene3D" id="3.30.70.100">
    <property type="match status" value="1"/>
</dbReference>
<keyword evidence="13" id="KW-1185">Reference proteome</keyword>
<evidence type="ECO:0000256" key="1">
    <source>
        <dbReference type="ARBA" id="ARBA00004651"/>
    </source>
</evidence>
<dbReference type="NCBIfam" id="TIGR01525">
    <property type="entry name" value="ATPase-IB_hvy"/>
    <property type="match status" value="1"/>
</dbReference>
<dbReference type="InterPro" id="IPR023299">
    <property type="entry name" value="ATPase_P-typ_cyto_dom_N"/>
</dbReference>
<dbReference type="EMBL" id="BMCS01000001">
    <property type="protein sequence ID" value="GGF20947.1"/>
    <property type="molecule type" value="Genomic_DNA"/>
</dbReference>
<comment type="subcellular location">
    <subcellularLocation>
        <location evidence="1">Cell membrane</location>
        <topology evidence="1">Multi-pass membrane protein</topology>
    </subcellularLocation>
</comment>
<dbReference type="SFLD" id="SFLDS00003">
    <property type="entry name" value="Haloacid_Dehalogenase"/>
    <property type="match status" value="1"/>
</dbReference>
<keyword evidence="5 10" id="KW-0547">Nucleotide-binding</keyword>
<dbReference type="SUPFAM" id="SSF56784">
    <property type="entry name" value="HAD-like"/>
    <property type="match status" value="1"/>
</dbReference>
<dbReference type="InterPro" id="IPR000579">
    <property type="entry name" value="Cation-trans_P-type_ATPase_A/B"/>
</dbReference>
<dbReference type="Pfam" id="PF00702">
    <property type="entry name" value="Hydrolase"/>
    <property type="match status" value="1"/>
</dbReference>
<dbReference type="CDD" id="cd02094">
    <property type="entry name" value="P-type_ATPase_Cu-like"/>
    <property type="match status" value="1"/>
</dbReference>
<evidence type="ECO:0000256" key="4">
    <source>
        <dbReference type="ARBA" id="ARBA00022723"/>
    </source>
</evidence>
<dbReference type="Gene3D" id="3.40.1110.10">
    <property type="entry name" value="Calcium-transporting ATPase, cytoplasmic domain N"/>
    <property type="match status" value="1"/>
</dbReference>
<name>A0ABQ1UN12_9NOCA</name>
<dbReference type="InterPro" id="IPR017969">
    <property type="entry name" value="Heavy-metal-associated_CS"/>
</dbReference>
<evidence type="ECO:0000256" key="9">
    <source>
        <dbReference type="ARBA" id="ARBA00023136"/>
    </source>
</evidence>
<dbReference type="InterPro" id="IPR023214">
    <property type="entry name" value="HAD_sf"/>
</dbReference>
<dbReference type="InterPro" id="IPR036163">
    <property type="entry name" value="HMA_dom_sf"/>
</dbReference>
<feature type="transmembrane region" description="Helical" evidence="10">
    <location>
        <begin position="392"/>
        <end position="415"/>
    </location>
</feature>
<feature type="domain" description="HMA" evidence="11">
    <location>
        <begin position="15"/>
        <end position="79"/>
    </location>
</feature>
<feature type="transmembrane region" description="Helical" evidence="10">
    <location>
        <begin position="205"/>
        <end position="224"/>
    </location>
</feature>
<evidence type="ECO:0000256" key="3">
    <source>
        <dbReference type="ARBA" id="ARBA00022692"/>
    </source>
</evidence>
<dbReference type="Pfam" id="PF00403">
    <property type="entry name" value="HMA"/>
    <property type="match status" value="1"/>
</dbReference>
<evidence type="ECO:0000256" key="8">
    <source>
        <dbReference type="ARBA" id="ARBA00022989"/>
    </source>
</evidence>
<evidence type="ECO:0000256" key="7">
    <source>
        <dbReference type="ARBA" id="ARBA00022967"/>
    </source>
</evidence>
<keyword evidence="6 10" id="KW-0067">ATP-binding</keyword>
<gene>
    <name evidence="12" type="primary">ctpA</name>
    <name evidence="12" type="ORF">GCM10007298_16120</name>
</gene>
<reference evidence="13" key="1">
    <citation type="journal article" date="2019" name="Int. J. Syst. Evol. Microbiol.">
        <title>The Global Catalogue of Microorganisms (GCM) 10K type strain sequencing project: providing services to taxonomists for standard genome sequencing and annotation.</title>
        <authorList>
            <consortium name="The Broad Institute Genomics Platform"/>
            <consortium name="The Broad Institute Genome Sequencing Center for Infectious Disease"/>
            <person name="Wu L."/>
            <person name="Ma J."/>
        </authorList>
    </citation>
    <scope>NUCLEOTIDE SEQUENCE [LARGE SCALE GENOMIC DNA]</scope>
    <source>
        <strain evidence="13">CCM 7855</strain>
    </source>
</reference>
<keyword evidence="9 10" id="KW-0472">Membrane</keyword>
<dbReference type="InterPro" id="IPR059000">
    <property type="entry name" value="ATPase_P-type_domA"/>
</dbReference>
<feature type="transmembrane region" description="Helical" evidence="10">
    <location>
        <begin position="701"/>
        <end position="717"/>
    </location>
</feature>
<dbReference type="SFLD" id="SFLDF00027">
    <property type="entry name" value="p-type_atpase"/>
    <property type="match status" value="1"/>
</dbReference>
<dbReference type="PANTHER" id="PTHR43520">
    <property type="entry name" value="ATP7, ISOFORM B"/>
    <property type="match status" value="1"/>
</dbReference>
<proteinExistence type="inferred from homology"/>
<dbReference type="InterPro" id="IPR001757">
    <property type="entry name" value="P_typ_ATPase"/>
</dbReference>
<dbReference type="PRINTS" id="PR00119">
    <property type="entry name" value="CATATPASE"/>
</dbReference>
<comment type="caution">
    <text evidence="12">The sequence shown here is derived from an EMBL/GenBank/DDBJ whole genome shotgun (WGS) entry which is preliminary data.</text>
</comment>
<dbReference type="PANTHER" id="PTHR43520:SF8">
    <property type="entry name" value="P-TYPE CU(+) TRANSPORTER"/>
    <property type="match status" value="1"/>
</dbReference>
<accession>A0ABQ1UN12</accession>
<dbReference type="PROSITE" id="PS01047">
    <property type="entry name" value="HMA_1"/>
    <property type="match status" value="1"/>
</dbReference>
<evidence type="ECO:0000256" key="6">
    <source>
        <dbReference type="ARBA" id="ARBA00022840"/>
    </source>
</evidence>
<comment type="similarity">
    <text evidence="2 10">Belongs to the cation transport ATPase (P-type) (TC 3.A.3) family. Type IB subfamily.</text>
</comment>
<dbReference type="CDD" id="cd00371">
    <property type="entry name" value="HMA"/>
    <property type="match status" value="1"/>
</dbReference>
<dbReference type="Gene3D" id="3.40.50.1000">
    <property type="entry name" value="HAD superfamily/HAD-like"/>
    <property type="match status" value="1"/>
</dbReference>
<dbReference type="InterPro" id="IPR023298">
    <property type="entry name" value="ATPase_P-typ_TM_dom_sf"/>
</dbReference>
<dbReference type="Gene3D" id="2.70.150.10">
    <property type="entry name" value="Calcium-transporting ATPase, cytoplasmic transduction domain A"/>
    <property type="match status" value="1"/>
</dbReference>